<sequence>MPTLGRDAARQRLIDEALAERVAEAERVKQMHREFMARKLSEAEERRLAGEPDAEDEEEEEHEDEDEELERMHQRVIEQRKELAARSREAERRILDYYDPKQGGPSTTLGSTASMTSPHSTTTRSVNTPSIQSVRLSQWHRSGSERRGTGQAAAAWAADDGAGPNAGVGRPRLLAVPRLLVRLGAARRTAGRSPLCLLAPRPQIRHRLPLPPHIWIRRHLPVPPAPLARR</sequence>
<evidence type="ECO:0000313" key="3">
    <source>
        <dbReference type="Proteomes" id="UP001341281"/>
    </source>
</evidence>
<proteinExistence type="predicted"/>
<evidence type="ECO:0000256" key="1">
    <source>
        <dbReference type="SAM" id="MobiDB-lite"/>
    </source>
</evidence>
<feature type="compositionally biased region" description="Basic and acidic residues" evidence="1">
    <location>
        <begin position="37"/>
        <end position="50"/>
    </location>
</feature>
<dbReference type="AlphaFoldDB" id="A0AAQ3UPD0"/>
<feature type="compositionally biased region" description="Acidic residues" evidence="1">
    <location>
        <begin position="52"/>
        <end position="69"/>
    </location>
</feature>
<feature type="region of interest" description="Disordered" evidence="1">
    <location>
        <begin position="98"/>
        <end position="168"/>
    </location>
</feature>
<feature type="region of interest" description="Disordered" evidence="1">
    <location>
        <begin position="37"/>
        <end position="71"/>
    </location>
</feature>
<protein>
    <submittedName>
        <fullName evidence="2">Uncharacterized protein</fullName>
    </submittedName>
</protein>
<organism evidence="2 3">
    <name type="scientific">Paspalum notatum var. saurae</name>
    <dbReference type="NCBI Taxonomy" id="547442"/>
    <lineage>
        <taxon>Eukaryota</taxon>
        <taxon>Viridiplantae</taxon>
        <taxon>Streptophyta</taxon>
        <taxon>Embryophyta</taxon>
        <taxon>Tracheophyta</taxon>
        <taxon>Spermatophyta</taxon>
        <taxon>Magnoliopsida</taxon>
        <taxon>Liliopsida</taxon>
        <taxon>Poales</taxon>
        <taxon>Poaceae</taxon>
        <taxon>PACMAD clade</taxon>
        <taxon>Panicoideae</taxon>
        <taxon>Andropogonodae</taxon>
        <taxon>Paspaleae</taxon>
        <taxon>Paspalinae</taxon>
        <taxon>Paspalum</taxon>
    </lineage>
</organism>
<reference evidence="2 3" key="1">
    <citation type="submission" date="2024-02" db="EMBL/GenBank/DDBJ databases">
        <title>High-quality chromosome-scale genome assembly of Pensacola bahiagrass (Paspalum notatum Flugge var. saurae).</title>
        <authorList>
            <person name="Vega J.M."/>
            <person name="Podio M."/>
            <person name="Orjuela J."/>
            <person name="Siena L.A."/>
            <person name="Pessino S.C."/>
            <person name="Combes M.C."/>
            <person name="Mariac C."/>
            <person name="Albertini E."/>
            <person name="Pupilli F."/>
            <person name="Ortiz J.P.A."/>
            <person name="Leblanc O."/>
        </authorList>
    </citation>
    <scope>NUCLEOTIDE SEQUENCE [LARGE SCALE GENOMIC DNA]</scope>
    <source>
        <strain evidence="2">R1</strain>
        <tissue evidence="2">Leaf</tissue>
    </source>
</reference>
<feature type="compositionally biased region" description="Polar residues" evidence="1">
    <location>
        <begin position="104"/>
        <end position="141"/>
    </location>
</feature>
<keyword evidence="3" id="KW-1185">Reference proteome</keyword>
<dbReference type="EMBL" id="CP144754">
    <property type="protein sequence ID" value="WVZ95791.1"/>
    <property type="molecule type" value="Genomic_DNA"/>
</dbReference>
<name>A0AAQ3UPD0_PASNO</name>
<dbReference type="Proteomes" id="UP001341281">
    <property type="component" value="Chromosome 10"/>
</dbReference>
<gene>
    <name evidence="2" type="ORF">U9M48_041511</name>
</gene>
<evidence type="ECO:0000313" key="2">
    <source>
        <dbReference type="EMBL" id="WVZ95791.1"/>
    </source>
</evidence>
<feature type="compositionally biased region" description="Low complexity" evidence="1">
    <location>
        <begin position="149"/>
        <end position="168"/>
    </location>
</feature>
<accession>A0AAQ3UPD0</accession>